<dbReference type="RefSeq" id="WP_035198135.1">
    <property type="nucleotide sequence ID" value="NZ_JJRY01000025.1"/>
</dbReference>
<evidence type="ECO:0000313" key="2">
    <source>
        <dbReference type="Proteomes" id="UP000027936"/>
    </source>
</evidence>
<dbReference type="PATRIC" id="fig|1348973.3.peg.4144"/>
<name>A0A072NFV9_SCHAZ</name>
<organism evidence="1 2">
    <name type="scientific">Schinkia azotoformans MEV2011</name>
    <dbReference type="NCBI Taxonomy" id="1348973"/>
    <lineage>
        <taxon>Bacteria</taxon>
        <taxon>Bacillati</taxon>
        <taxon>Bacillota</taxon>
        <taxon>Bacilli</taxon>
        <taxon>Bacillales</taxon>
        <taxon>Bacillaceae</taxon>
        <taxon>Calidifontibacillus/Schinkia group</taxon>
        <taxon>Schinkia</taxon>
    </lineage>
</organism>
<proteinExistence type="predicted"/>
<comment type="caution">
    <text evidence="1">The sequence shown here is derived from an EMBL/GenBank/DDBJ whole genome shotgun (WGS) entry which is preliminary data.</text>
</comment>
<dbReference type="Proteomes" id="UP000027936">
    <property type="component" value="Unassembled WGS sequence"/>
</dbReference>
<protein>
    <submittedName>
        <fullName evidence="1">Uncharacterized protein</fullName>
    </submittedName>
</protein>
<dbReference type="EMBL" id="JJRY01000025">
    <property type="protein sequence ID" value="KEF36569.1"/>
    <property type="molecule type" value="Genomic_DNA"/>
</dbReference>
<dbReference type="OrthoDB" id="2937157at2"/>
<gene>
    <name evidence="1" type="ORF">M670_04262</name>
</gene>
<evidence type="ECO:0000313" key="1">
    <source>
        <dbReference type="EMBL" id="KEF36569.1"/>
    </source>
</evidence>
<dbReference type="AlphaFoldDB" id="A0A072NFV9"/>
<sequence length="67" mass="7682">MAGTAVLYRNQQEVIVLEDIKKETLEEIKQQCGDENCTCTLNNHKVDLGNIMVIGFKEDVVDWDYGY</sequence>
<accession>A0A072NFV9</accession>
<reference evidence="1 2" key="1">
    <citation type="submission" date="2014-04" db="EMBL/GenBank/DDBJ databases">
        <title>Draft genome sequence of Bacillus azotoformans MEV2011, a (co-) denitrifying strain unable to grow in the presence of oxygen.</title>
        <authorList>
            <person name="Nielsen M."/>
            <person name="Schreiber L."/>
            <person name="Finster K."/>
            <person name="Schramm A."/>
        </authorList>
    </citation>
    <scope>NUCLEOTIDE SEQUENCE [LARGE SCALE GENOMIC DNA]</scope>
    <source>
        <strain evidence="1 2">MEV2011</strain>
    </source>
</reference>